<accession>A0A432VUN8</accession>
<protein>
    <recommendedName>
        <fullName evidence="4">DUF4386 domain-containing protein</fullName>
    </recommendedName>
</protein>
<feature type="transmembrane region" description="Helical" evidence="1">
    <location>
        <begin position="155"/>
        <end position="188"/>
    </location>
</feature>
<evidence type="ECO:0008006" key="4">
    <source>
        <dbReference type="Google" id="ProtNLM"/>
    </source>
</evidence>
<keyword evidence="3" id="KW-1185">Reference proteome</keyword>
<dbReference type="RefSeq" id="WP_126792204.1">
    <property type="nucleotide sequence ID" value="NZ_PIPI01000003.1"/>
</dbReference>
<feature type="transmembrane region" description="Helical" evidence="1">
    <location>
        <begin position="120"/>
        <end position="143"/>
    </location>
</feature>
<evidence type="ECO:0000313" key="3">
    <source>
        <dbReference type="Proteomes" id="UP000288212"/>
    </source>
</evidence>
<keyword evidence="1" id="KW-1133">Transmembrane helix</keyword>
<organism evidence="2 3">
    <name type="scientific">Aliidiomarina haloalkalitolerans</name>
    <dbReference type="NCBI Taxonomy" id="859059"/>
    <lineage>
        <taxon>Bacteria</taxon>
        <taxon>Pseudomonadati</taxon>
        <taxon>Pseudomonadota</taxon>
        <taxon>Gammaproteobacteria</taxon>
        <taxon>Alteromonadales</taxon>
        <taxon>Idiomarinaceae</taxon>
        <taxon>Aliidiomarina</taxon>
    </lineage>
</organism>
<reference evidence="2 3" key="1">
    <citation type="journal article" date="2011" name="Front. Microbiol.">
        <title>Genomic signatures of strain selection and enhancement in Bacillus atrophaeus var. globigii, a historical biowarfare simulant.</title>
        <authorList>
            <person name="Gibbons H.S."/>
            <person name="Broomall S.M."/>
            <person name="McNew L.A."/>
            <person name="Daligault H."/>
            <person name="Chapman C."/>
            <person name="Bruce D."/>
            <person name="Karavis M."/>
            <person name="Krepps M."/>
            <person name="McGregor P.A."/>
            <person name="Hong C."/>
            <person name="Park K.H."/>
            <person name="Akmal A."/>
            <person name="Feldman A."/>
            <person name="Lin J.S."/>
            <person name="Chang W.E."/>
            <person name="Higgs B.W."/>
            <person name="Demirev P."/>
            <person name="Lindquist J."/>
            <person name="Liem A."/>
            <person name="Fochler E."/>
            <person name="Read T.D."/>
            <person name="Tapia R."/>
            <person name="Johnson S."/>
            <person name="Bishop-Lilly K.A."/>
            <person name="Detter C."/>
            <person name="Han C."/>
            <person name="Sozhamannan S."/>
            <person name="Rosenzweig C.N."/>
            <person name="Skowronski E.W."/>
        </authorList>
    </citation>
    <scope>NUCLEOTIDE SEQUENCE [LARGE SCALE GENOMIC DNA]</scope>
    <source>
        <strain evidence="2 3">AK5</strain>
    </source>
</reference>
<dbReference type="OrthoDB" id="6238822at2"/>
<dbReference type="Proteomes" id="UP000288212">
    <property type="component" value="Unassembled WGS sequence"/>
</dbReference>
<dbReference type="AlphaFoldDB" id="A0A432VUN8"/>
<comment type="caution">
    <text evidence="2">The sequence shown here is derived from an EMBL/GenBank/DDBJ whole genome shotgun (WGS) entry which is preliminary data.</text>
</comment>
<keyword evidence="1" id="KW-0812">Transmembrane</keyword>
<proteinExistence type="predicted"/>
<evidence type="ECO:0000313" key="2">
    <source>
        <dbReference type="EMBL" id="RUO20195.1"/>
    </source>
</evidence>
<keyword evidence="1" id="KW-0472">Membrane</keyword>
<evidence type="ECO:0000256" key="1">
    <source>
        <dbReference type="SAM" id="Phobius"/>
    </source>
</evidence>
<feature type="transmembrane region" description="Helical" evidence="1">
    <location>
        <begin position="79"/>
        <end position="100"/>
    </location>
</feature>
<dbReference type="EMBL" id="PIPI01000003">
    <property type="protein sequence ID" value="RUO20195.1"/>
    <property type="molecule type" value="Genomic_DNA"/>
</dbReference>
<name>A0A432VUN8_9GAMM</name>
<feature type="transmembrane region" description="Helical" evidence="1">
    <location>
        <begin position="46"/>
        <end position="67"/>
    </location>
</feature>
<sequence length="201" mass="22663">MNTPSYKYAAAAAVALAILFPVYWLSPHWWSGDSFTQIMTQDIQVLDFWDGLFVLLGVLEITVYAVLRKQFSFQFESATPSFLLILMMVFVALFHATVFVDVGYALGLFAHVPETLVLGVGIYALIMLFLYAVSAFIFAITLLMRFRQLNGIMKVFATGLLIACVFQFTVILGIINIFLFPILMLLLALNFYRGENEVEVI</sequence>
<gene>
    <name evidence="2" type="ORF">CWE06_06095</name>
</gene>
<feature type="transmembrane region" description="Helical" evidence="1">
    <location>
        <begin position="7"/>
        <end position="26"/>
    </location>
</feature>